<dbReference type="Proteomes" id="UP000035680">
    <property type="component" value="Unassembled WGS sequence"/>
</dbReference>
<feature type="transmembrane region" description="Helical" evidence="1">
    <location>
        <begin position="57"/>
        <end position="84"/>
    </location>
</feature>
<feature type="transmembrane region" description="Helical" evidence="1">
    <location>
        <begin position="255"/>
        <end position="280"/>
    </location>
</feature>
<dbReference type="AlphaFoldDB" id="A0A0K0G5R7"/>
<feature type="transmembrane region" description="Helical" evidence="1">
    <location>
        <begin position="143"/>
        <end position="161"/>
    </location>
</feature>
<feature type="transmembrane region" description="Helical" evidence="1">
    <location>
        <begin position="104"/>
        <end position="131"/>
    </location>
</feature>
<evidence type="ECO:0000313" key="3">
    <source>
        <dbReference type="WBParaSite" id="SVE_2009000.1"/>
    </source>
</evidence>
<feature type="transmembrane region" description="Helical" evidence="1">
    <location>
        <begin position="184"/>
        <end position="206"/>
    </location>
</feature>
<accession>A0A0K0G5R7</accession>
<dbReference type="WBParaSite" id="SVE_2009000.1">
    <property type="protein sequence ID" value="SVE_2009000.1"/>
    <property type="gene ID" value="SVE_2009000"/>
</dbReference>
<sequence>MDINVIVDNDNNELYLELNIFYNIGLIILGIIAYIFNIFFIYIIWKERLWKQSIQYVFQILISGSGMTLGLRNIIVGIINLTVFDSSIPSYDFLICKIKYAIDILILYVFELSFGFRMANFTILIGRPVFYKNYLENVRNKKYLVIILLFFPIMCTLFYILDINDSKITKNCRIHSFMGEKYKYFFVGFLVFIDTISIPTLIYGLYKVVKLNLNKSAKDNVIRLSNYYNFIYIIFLVLPFNTIVISFFLRADSFLIGLYYDVSMFSIAIVAIVDFIFAILHNKPVKDTAMKMLKVKNKVSFLYGLTN</sequence>
<keyword evidence="1" id="KW-0472">Membrane</keyword>
<name>A0A0K0G5R7_STRVS</name>
<feature type="transmembrane region" description="Helical" evidence="1">
    <location>
        <begin position="20"/>
        <end position="45"/>
    </location>
</feature>
<evidence type="ECO:0000313" key="2">
    <source>
        <dbReference type="Proteomes" id="UP000035680"/>
    </source>
</evidence>
<proteinExistence type="predicted"/>
<organism evidence="2 3">
    <name type="scientific">Strongyloides venezuelensis</name>
    <name type="common">Threadworm</name>
    <dbReference type="NCBI Taxonomy" id="75913"/>
    <lineage>
        <taxon>Eukaryota</taxon>
        <taxon>Metazoa</taxon>
        <taxon>Ecdysozoa</taxon>
        <taxon>Nematoda</taxon>
        <taxon>Chromadorea</taxon>
        <taxon>Rhabditida</taxon>
        <taxon>Tylenchina</taxon>
        <taxon>Panagrolaimomorpha</taxon>
        <taxon>Strongyloidoidea</taxon>
        <taxon>Strongyloididae</taxon>
        <taxon>Strongyloides</taxon>
    </lineage>
</organism>
<dbReference type="Gene3D" id="1.20.1070.10">
    <property type="entry name" value="Rhodopsin 7-helix transmembrane proteins"/>
    <property type="match status" value="1"/>
</dbReference>
<keyword evidence="1" id="KW-1133">Transmembrane helix</keyword>
<dbReference type="SUPFAM" id="SSF81321">
    <property type="entry name" value="Family A G protein-coupled receptor-like"/>
    <property type="match status" value="1"/>
</dbReference>
<feature type="transmembrane region" description="Helical" evidence="1">
    <location>
        <begin position="227"/>
        <end position="249"/>
    </location>
</feature>
<protein>
    <submittedName>
        <fullName evidence="3">G_PROTEIN_RECEP_F1_2 domain-containing protein</fullName>
    </submittedName>
</protein>
<reference evidence="2" key="1">
    <citation type="submission" date="2014-07" db="EMBL/GenBank/DDBJ databases">
        <authorList>
            <person name="Martin A.A"/>
            <person name="De Silva N."/>
        </authorList>
    </citation>
    <scope>NUCLEOTIDE SEQUENCE</scope>
</reference>
<keyword evidence="1" id="KW-0812">Transmembrane</keyword>
<keyword evidence="2" id="KW-1185">Reference proteome</keyword>
<reference evidence="3" key="2">
    <citation type="submission" date="2015-08" db="UniProtKB">
        <authorList>
            <consortium name="WormBaseParasite"/>
        </authorList>
    </citation>
    <scope>IDENTIFICATION</scope>
</reference>
<evidence type="ECO:0000256" key="1">
    <source>
        <dbReference type="SAM" id="Phobius"/>
    </source>
</evidence>